<dbReference type="STRING" id="71717.A0A4Y7TZM8"/>
<dbReference type="Gene3D" id="3.40.1050.10">
    <property type="entry name" value="Carbonic anhydrase"/>
    <property type="match status" value="1"/>
</dbReference>
<comment type="function">
    <text evidence="5">Reversible hydration of carbon dioxide.</text>
</comment>
<keyword evidence="2 4" id="KW-0479">Metal-binding</keyword>
<dbReference type="InterPro" id="IPR036874">
    <property type="entry name" value="Carbonic_anhydrase_sf"/>
</dbReference>
<keyword evidence="7" id="KW-1185">Reference proteome</keyword>
<dbReference type="EC" id="4.2.1.1" evidence="5"/>
<comment type="similarity">
    <text evidence="1 5">Belongs to the beta-class carbonic anhydrase family.</text>
</comment>
<evidence type="ECO:0000256" key="4">
    <source>
        <dbReference type="PIRSR" id="PIRSR601765-1"/>
    </source>
</evidence>
<protein>
    <recommendedName>
        <fullName evidence="5">Carbonic anhydrase</fullName>
        <ecNumber evidence="5">4.2.1.1</ecNumber>
    </recommendedName>
    <alternativeName>
        <fullName evidence="5">Carbonate dehydratase</fullName>
    </alternativeName>
</protein>
<dbReference type="Proteomes" id="UP000298030">
    <property type="component" value="Unassembled WGS sequence"/>
</dbReference>
<organism evidence="6 7">
    <name type="scientific">Coprinellus micaceus</name>
    <name type="common">Glistening ink-cap mushroom</name>
    <name type="synonym">Coprinus micaceus</name>
    <dbReference type="NCBI Taxonomy" id="71717"/>
    <lineage>
        <taxon>Eukaryota</taxon>
        <taxon>Fungi</taxon>
        <taxon>Dikarya</taxon>
        <taxon>Basidiomycota</taxon>
        <taxon>Agaricomycotina</taxon>
        <taxon>Agaricomycetes</taxon>
        <taxon>Agaricomycetidae</taxon>
        <taxon>Agaricales</taxon>
        <taxon>Agaricineae</taxon>
        <taxon>Psathyrellaceae</taxon>
        <taxon>Coprinellus</taxon>
    </lineage>
</organism>
<dbReference type="Pfam" id="PF00484">
    <property type="entry name" value="Pro_CA"/>
    <property type="match status" value="1"/>
</dbReference>
<name>A0A4Y7TZM8_COPMI</name>
<accession>A0A4Y7TZM8</accession>
<evidence type="ECO:0000313" key="7">
    <source>
        <dbReference type="Proteomes" id="UP000298030"/>
    </source>
</evidence>
<keyword evidence="3 4" id="KW-0862">Zinc</keyword>
<keyword evidence="5" id="KW-0456">Lyase</keyword>
<gene>
    <name evidence="6" type="ORF">FA13DRAFT_1725000</name>
</gene>
<evidence type="ECO:0000256" key="2">
    <source>
        <dbReference type="ARBA" id="ARBA00022723"/>
    </source>
</evidence>
<comment type="caution">
    <text evidence="6">The sequence shown here is derived from an EMBL/GenBank/DDBJ whole genome shotgun (WGS) entry which is preliminary data.</text>
</comment>
<feature type="binding site" evidence="4">
    <location>
        <position position="89"/>
    </location>
    <ligand>
        <name>Zn(2+)</name>
        <dbReference type="ChEBI" id="CHEBI:29105"/>
    </ligand>
</feature>
<dbReference type="EMBL" id="QPFP01000002">
    <property type="protein sequence ID" value="TEB39039.1"/>
    <property type="molecule type" value="Genomic_DNA"/>
</dbReference>
<sequence>MPANHEHFVKKNAAYVSTFTKGALALPPSKHLTVVTCMDARIEPAGQLGIELGEAHIIRNAGGSAREALRSIVISQRLLGTREIAVFHHTGCGMLTFSTDQLKAIVKDAAPGDTKVEEEVEKFDSFLEFSELEQSVKGDVEFLQGNPLVLKETKITGWTYDVQSGKISQVV</sequence>
<feature type="binding site" evidence="4">
    <location>
        <position position="92"/>
    </location>
    <ligand>
        <name>Zn(2+)</name>
        <dbReference type="ChEBI" id="CHEBI:29105"/>
    </ligand>
</feature>
<comment type="cofactor">
    <cofactor evidence="4">
        <name>Zn(2+)</name>
        <dbReference type="ChEBI" id="CHEBI:29105"/>
    </cofactor>
    <text evidence="4">Binds 1 zinc ion per subunit.</text>
</comment>
<dbReference type="InterPro" id="IPR001765">
    <property type="entry name" value="Carbonic_anhydrase"/>
</dbReference>
<dbReference type="SMART" id="SM00947">
    <property type="entry name" value="Pro_CA"/>
    <property type="match status" value="1"/>
</dbReference>
<dbReference type="GO" id="GO:0008270">
    <property type="term" value="F:zinc ion binding"/>
    <property type="evidence" value="ECO:0007669"/>
    <property type="project" value="UniProtKB-UniRule"/>
</dbReference>
<reference evidence="6 7" key="1">
    <citation type="journal article" date="2019" name="Nat. Ecol. Evol.">
        <title>Megaphylogeny resolves global patterns of mushroom evolution.</title>
        <authorList>
            <person name="Varga T."/>
            <person name="Krizsan K."/>
            <person name="Foldi C."/>
            <person name="Dima B."/>
            <person name="Sanchez-Garcia M."/>
            <person name="Sanchez-Ramirez S."/>
            <person name="Szollosi G.J."/>
            <person name="Szarkandi J.G."/>
            <person name="Papp V."/>
            <person name="Albert L."/>
            <person name="Andreopoulos W."/>
            <person name="Angelini C."/>
            <person name="Antonin V."/>
            <person name="Barry K.W."/>
            <person name="Bougher N.L."/>
            <person name="Buchanan P."/>
            <person name="Buyck B."/>
            <person name="Bense V."/>
            <person name="Catcheside P."/>
            <person name="Chovatia M."/>
            <person name="Cooper J."/>
            <person name="Damon W."/>
            <person name="Desjardin D."/>
            <person name="Finy P."/>
            <person name="Geml J."/>
            <person name="Haridas S."/>
            <person name="Hughes K."/>
            <person name="Justo A."/>
            <person name="Karasinski D."/>
            <person name="Kautmanova I."/>
            <person name="Kiss B."/>
            <person name="Kocsube S."/>
            <person name="Kotiranta H."/>
            <person name="LaButti K.M."/>
            <person name="Lechner B.E."/>
            <person name="Liimatainen K."/>
            <person name="Lipzen A."/>
            <person name="Lukacs Z."/>
            <person name="Mihaltcheva S."/>
            <person name="Morgado L.N."/>
            <person name="Niskanen T."/>
            <person name="Noordeloos M.E."/>
            <person name="Ohm R.A."/>
            <person name="Ortiz-Santana B."/>
            <person name="Ovrebo C."/>
            <person name="Racz N."/>
            <person name="Riley R."/>
            <person name="Savchenko A."/>
            <person name="Shiryaev A."/>
            <person name="Soop K."/>
            <person name="Spirin V."/>
            <person name="Szebenyi C."/>
            <person name="Tomsovsky M."/>
            <person name="Tulloss R.E."/>
            <person name="Uehling J."/>
            <person name="Grigoriev I.V."/>
            <person name="Vagvolgyi C."/>
            <person name="Papp T."/>
            <person name="Martin F.M."/>
            <person name="Miettinen O."/>
            <person name="Hibbett D.S."/>
            <person name="Nagy L.G."/>
        </authorList>
    </citation>
    <scope>NUCLEOTIDE SEQUENCE [LARGE SCALE GENOMIC DNA]</scope>
    <source>
        <strain evidence="6 7">FP101781</strain>
    </source>
</reference>
<feature type="binding site" evidence="4">
    <location>
        <position position="37"/>
    </location>
    <ligand>
        <name>Zn(2+)</name>
        <dbReference type="ChEBI" id="CHEBI:29105"/>
    </ligand>
</feature>
<evidence type="ECO:0000313" key="6">
    <source>
        <dbReference type="EMBL" id="TEB39039.1"/>
    </source>
</evidence>
<dbReference type="PANTHER" id="PTHR43175">
    <property type="entry name" value="CARBONIC ANHYDRASE"/>
    <property type="match status" value="1"/>
</dbReference>
<comment type="catalytic activity">
    <reaction evidence="5">
        <text>hydrogencarbonate + H(+) = CO2 + H2O</text>
        <dbReference type="Rhea" id="RHEA:10748"/>
        <dbReference type="ChEBI" id="CHEBI:15377"/>
        <dbReference type="ChEBI" id="CHEBI:15378"/>
        <dbReference type="ChEBI" id="CHEBI:16526"/>
        <dbReference type="ChEBI" id="CHEBI:17544"/>
        <dbReference type="EC" id="4.2.1.1"/>
    </reaction>
</comment>
<dbReference type="OrthoDB" id="10248475at2759"/>
<dbReference type="CDD" id="cd03379">
    <property type="entry name" value="beta_CA_cladeD"/>
    <property type="match status" value="1"/>
</dbReference>
<dbReference type="GO" id="GO:0004089">
    <property type="term" value="F:carbonate dehydratase activity"/>
    <property type="evidence" value="ECO:0007669"/>
    <property type="project" value="UniProtKB-UniRule"/>
</dbReference>
<dbReference type="PANTHER" id="PTHR43175:SF3">
    <property type="entry name" value="CARBON DISULFIDE HYDROLASE"/>
    <property type="match status" value="1"/>
</dbReference>
<proteinExistence type="inferred from homology"/>
<dbReference type="AlphaFoldDB" id="A0A4Y7TZM8"/>
<evidence type="ECO:0000256" key="3">
    <source>
        <dbReference type="ARBA" id="ARBA00022833"/>
    </source>
</evidence>
<feature type="binding site" evidence="4">
    <location>
        <position position="39"/>
    </location>
    <ligand>
        <name>Zn(2+)</name>
        <dbReference type="ChEBI" id="CHEBI:29105"/>
    </ligand>
</feature>
<evidence type="ECO:0000256" key="1">
    <source>
        <dbReference type="ARBA" id="ARBA00006217"/>
    </source>
</evidence>
<dbReference type="SUPFAM" id="SSF53056">
    <property type="entry name" value="beta-carbonic anhydrase, cab"/>
    <property type="match status" value="1"/>
</dbReference>
<evidence type="ECO:0000256" key="5">
    <source>
        <dbReference type="RuleBase" id="RU003956"/>
    </source>
</evidence>